<name>A0A9P9BGX6_9PEZI</name>
<comment type="subcellular location">
    <subcellularLocation>
        <location evidence="1">Membrane</location>
        <topology evidence="1">Multi-pass membrane protein</topology>
    </subcellularLocation>
</comment>
<keyword evidence="2 7" id="KW-0812">Transmembrane</keyword>
<feature type="transmembrane region" description="Helical" evidence="7">
    <location>
        <begin position="127"/>
        <end position="150"/>
    </location>
</feature>
<evidence type="ECO:0000256" key="3">
    <source>
        <dbReference type="ARBA" id="ARBA00022989"/>
    </source>
</evidence>
<evidence type="ECO:0000259" key="8">
    <source>
        <dbReference type="Pfam" id="PF20684"/>
    </source>
</evidence>
<dbReference type="InterPro" id="IPR052337">
    <property type="entry name" value="SAT4-like"/>
</dbReference>
<gene>
    <name evidence="9" type="ORF">B0I36DRAFT_258309</name>
</gene>
<dbReference type="AlphaFoldDB" id="A0A9P9BGX6"/>
<feature type="region of interest" description="Disordered" evidence="6">
    <location>
        <begin position="362"/>
        <end position="388"/>
    </location>
</feature>
<accession>A0A9P9BGX6</accession>
<evidence type="ECO:0000313" key="9">
    <source>
        <dbReference type="EMBL" id="KAH7007944.1"/>
    </source>
</evidence>
<dbReference type="PANTHER" id="PTHR33048">
    <property type="entry name" value="PTH11-LIKE INTEGRAL MEMBRANE PROTEIN (AFU_ORTHOLOGUE AFUA_5G11245)"/>
    <property type="match status" value="1"/>
</dbReference>
<dbReference type="EMBL" id="JAGTJQ010000021">
    <property type="protein sequence ID" value="KAH7007944.1"/>
    <property type="molecule type" value="Genomic_DNA"/>
</dbReference>
<proteinExistence type="inferred from homology"/>
<comment type="caution">
    <text evidence="9">The sequence shown here is derived from an EMBL/GenBank/DDBJ whole genome shotgun (WGS) entry which is preliminary data.</text>
</comment>
<keyword evidence="4 7" id="KW-0472">Membrane</keyword>
<feature type="transmembrane region" description="Helical" evidence="7">
    <location>
        <begin position="170"/>
        <end position="194"/>
    </location>
</feature>
<keyword evidence="10" id="KW-1185">Reference proteome</keyword>
<dbReference type="Proteomes" id="UP000756346">
    <property type="component" value="Unassembled WGS sequence"/>
</dbReference>
<evidence type="ECO:0000256" key="4">
    <source>
        <dbReference type="ARBA" id="ARBA00023136"/>
    </source>
</evidence>
<dbReference type="InterPro" id="IPR049326">
    <property type="entry name" value="Rhodopsin_dom_fungi"/>
</dbReference>
<dbReference type="RefSeq" id="XP_046003732.1">
    <property type="nucleotide sequence ID" value="XM_046151081.1"/>
</dbReference>
<feature type="domain" description="Rhodopsin" evidence="8">
    <location>
        <begin position="27"/>
        <end position="273"/>
    </location>
</feature>
<feature type="compositionally biased region" description="Polar residues" evidence="6">
    <location>
        <begin position="366"/>
        <end position="378"/>
    </location>
</feature>
<dbReference type="GO" id="GO:0016020">
    <property type="term" value="C:membrane"/>
    <property type="evidence" value="ECO:0007669"/>
    <property type="project" value="UniProtKB-SubCell"/>
</dbReference>
<dbReference type="GeneID" id="70180627"/>
<evidence type="ECO:0000256" key="6">
    <source>
        <dbReference type="SAM" id="MobiDB-lite"/>
    </source>
</evidence>
<reference evidence="9" key="1">
    <citation type="journal article" date="2021" name="Nat. Commun.">
        <title>Genetic determinants of endophytism in the Arabidopsis root mycobiome.</title>
        <authorList>
            <person name="Mesny F."/>
            <person name="Miyauchi S."/>
            <person name="Thiergart T."/>
            <person name="Pickel B."/>
            <person name="Atanasova L."/>
            <person name="Karlsson M."/>
            <person name="Huettel B."/>
            <person name="Barry K.W."/>
            <person name="Haridas S."/>
            <person name="Chen C."/>
            <person name="Bauer D."/>
            <person name="Andreopoulos W."/>
            <person name="Pangilinan J."/>
            <person name="LaButti K."/>
            <person name="Riley R."/>
            <person name="Lipzen A."/>
            <person name="Clum A."/>
            <person name="Drula E."/>
            <person name="Henrissat B."/>
            <person name="Kohler A."/>
            <person name="Grigoriev I.V."/>
            <person name="Martin F.M."/>
            <person name="Hacquard S."/>
        </authorList>
    </citation>
    <scope>NUCLEOTIDE SEQUENCE</scope>
    <source>
        <strain evidence="9">MPI-CAGE-CH-0230</strain>
    </source>
</reference>
<sequence length="388" mass="42770">MTTEYSKEQVIGLAVAFMFLSILFYALRVWARLLIGRFTLDDYLAGGALILSIICCALQLAAAVEGRLGTHQALLPDGTADMNDPGLAFFENSKFVMNMLSILGLGLVKCSILVLYLNLFPSTTFKWVTYGMLAYVGVWTVSFFFSHLFTCYPIDTFIDFFEHKNCVNQAAMFLTVLYTNVVADFAILVLPVPMIMGLQLQLKTKLAVIGMLSLGAATCAISVTRVIAITSVANEYVRHPNDIIYYTAPVFYWTNIELSMAVVCACLPTLRPIWFHFYPKKAVTGSNSYEFGYGASSSRKGTGRNNIRSAPYTEIDEMELGENGSAMGMGGSDGAYHNREQLPNGRSKEIVKQMVIAQTVDDAGDASSTTDLRPTEQGSWRGRYGRGI</sequence>
<feature type="transmembrane region" description="Helical" evidence="7">
    <location>
        <begin position="206"/>
        <end position="230"/>
    </location>
</feature>
<evidence type="ECO:0000256" key="2">
    <source>
        <dbReference type="ARBA" id="ARBA00022692"/>
    </source>
</evidence>
<evidence type="ECO:0000256" key="5">
    <source>
        <dbReference type="ARBA" id="ARBA00038359"/>
    </source>
</evidence>
<protein>
    <recommendedName>
        <fullName evidence="8">Rhodopsin domain-containing protein</fullName>
    </recommendedName>
</protein>
<evidence type="ECO:0000313" key="10">
    <source>
        <dbReference type="Proteomes" id="UP000756346"/>
    </source>
</evidence>
<dbReference type="PANTHER" id="PTHR33048:SF134">
    <property type="entry name" value="INTEGRAL MEMBRANE PROTEIN"/>
    <property type="match status" value="1"/>
</dbReference>
<feature type="transmembrane region" description="Helical" evidence="7">
    <location>
        <begin position="43"/>
        <end position="64"/>
    </location>
</feature>
<comment type="similarity">
    <text evidence="5">Belongs to the SAT4 family.</text>
</comment>
<feature type="transmembrane region" description="Helical" evidence="7">
    <location>
        <begin position="12"/>
        <end position="31"/>
    </location>
</feature>
<dbReference type="OrthoDB" id="5391602at2759"/>
<keyword evidence="3 7" id="KW-1133">Transmembrane helix</keyword>
<organism evidence="9 10">
    <name type="scientific">Microdochium trichocladiopsis</name>
    <dbReference type="NCBI Taxonomy" id="1682393"/>
    <lineage>
        <taxon>Eukaryota</taxon>
        <taxon>Fungi</taxon>
        <taxon>Dikarya</taxon>
        <taxon>Ascomycota</taxon>
        <taxon>Pezizomycotina</taxon>
        <taxon>Sordariomycetes</taxon>
        <taxon>Xylariomycetidae</taxon>
        <taxon>Xylariales</taxon>
        <taxon>Microdochiaceae</taxon>
        <taxon>Microdochium</taxon>
    </lineage>
</organism>
<evidence type="ECO:0000256" key="1">
    <source>
        <dbReference type="ARBA" id="ARBA00004141"/>
    </source>
</evidence>
<dbReference type="Pfam" id="PF20684">
    <property type="entry name" value="Fung_rhodopsin"/>
    <property type="match status" value="1"/>
</dbReference>
<evidence type="ECO:0000256" key="7">
    <source>
        <dbReference type="SAM" id="Phobius"/>
    </source>
</evidence>
<feature type="transmembrane region" description="Helical" evidence="7">
    <location>
        <begin position="95"/>
        <end position="120"/>
    </location>
</feature>